<dbReference type="Proteomes" id="UP000037773">
    <property type="component" value="Unassembled WGS sequence"/>
</dbReference>
<evidence type="ECO:0000313" key="2">
    <source>
        <dbReference type="EMBL" id="KOT46703.1"/>
    </source>
</evidence>
<proteinExistence type="predicted"/>
<protein>
    <submittedName>
        <fullName evidence="2">Uncharacterized protein</fullName>
    </submittedName>
</protein>
<keyword evidence="3" id="KW-1185">Reference proteome</keyword>
<evidence type="ECO:0000256" key="1">
    <source>
        <dbReference type="SAM" id="MobiDB-lite"/>
    </source>
</evidence>
<reference evidence="2 3" key="1">
    <citation type="submission" date="2015-07" db="EMBL/GenBank/DDBJ databases">
        <authorList>
            <person name="Noorani M."/>
        </authorList>
    </citation>
    <scope>NUCLEOTIDE SEQUENCE [LARGE SCALE GENOMIC DNA]</scope>
    <source>
        <strain evidence="2 3">NRRL B-24567</strain>
    </source>
</reference>
<sequence length="114" mass="11988">MSYARGTVTESGVALGSPSLDEAWGSADEEASMQGLTIEPVSEIRRSAGNATHTATFKVALVPKPFDRPLPVGTSFHVSEGGYRTVAPGVVYATDADIEDGDVTIIYEVEQITA</sequence>
<comment type="caution">
    <text evidence="2">The sequence shown here is derived from an EMBL/GenBank/DDBJ whole genome shotgun (WGS) entry which is preliminary data.</text>
</comment>
<evidence type="ECO:0000313" key="3">
    <source>
        <dbReference type="Proteomes" id="UP000037773"/>
    </source>
</evidence>
<name>A0A0N0S6L1_9ACTN</name>
<gene>
    <name evidence="2" type="ORF">ADK41_00285</name>
</gene>
<accession>A0A0N0S6L1</accession>
<dbReference type="AlphaFoldDB" id="A0A0N0S6L1"/>
<dbReference type="EMBL" id="LGCN01000001">
    <property type="protein sequence ID" value="KOT46703.1"/>
    <property type="molecule type" value="Genomic_DNA"/>
</dbReference>
<dbReference type="PATRIC" id="fig|36816.3.peg.58"/>
<organism evidence="2 3">
    <name type="scientific">Streptomyces caelestis</name>
    <dbReference type="NCBI Taxonomy" id="36816"/>
    <lineage>
        <taxon>Bacteria</taxon>
        <taxon>Bacillati</taxon>
        <taxon>Actinomycetota</taxon>
        <taxon>Actinomycetes</taxon>
        <taxon>Kitasatosporales</taxon>
        <taxon>Streptomycetaceae</taxon>
        <taxon>Streptomyces</taxon>
    </lineage>
</organism>
<feature type="region of interest" description="Disordered" evidence="1">
    <location>
        <begin position="1"/>
        <end position="36"/>
    </location>
</feature>